<evidence type="ECO:0000313" key="2">
    <source>
        <dbReference type="Proteomes" id="UP001589733"/>
    </source>
</evidence>
<name>A0ABV6AYM5_9DEIO</name>
<dbReference type="Proteomes" id="UP001589733">
    <property type="component" value="Unassembled WGS sequence"/>
</dbReference>
<dbReference type="EMBL" id="JBHLYR010000013">
    <property type="protein sequence ID" value="MFB9991268.1"/>
    <property type="molecule type" value="Genomic_DNA"/>
</dbReference>
<comment type="caution">
    <text evidence="1">The sequence shown here is derived from an EMBL/GenBank/DDBJ whole genome shotgun (WGS) entry which is preliminary data.</text>
</comment>
<sequence>MTTRDIRTVEKTIYFYYVSAMHKYRDADGNSIVVSSNVIDALNKVVELDFSDDDEKTAVFKYNSSFIAMKIDETGSNFYAGQIASVRASEFPKGLREGKLVNLNFTGIRLYEPAHFVYFTDSNILVMEYNHHAPRHAGFAAYVEKLSKKFGFPSNVVNVSYDIGRDTVTRFLESSGKVTSVKLKVPVHGYETKPVGGLMSMLQGALSNADKDRMIDISLEIKFGVSEVAAAERTEAEINSQNRQEVIDLFRGSGFDFQQFAVQMSGSPNFDFVSDKIKSDVTVELTDLKHVDTKSIYQEMKAVYTARYTDSE</sequence>
<dbReference type="RefSeq" id="WP_380006026.1">
    <property type="nucleotide sequence ID" value="NZ_JBHLYR010000013.1"/>
</dbReference>
<evidence type="ECO:0000313" key="1">
    <source>
        <dbReference type="EMBL" id="MFB9991268.1"/>
    </source>
</evidence>
<proteinExistence type="predicted"/>
<gene>
    <name evidence="1" type="ORF">ACFFLM_04645</name>
</gene>
<organism evidence="1 2">
    <name type="scientific">Deinococcus oregonensis</name>
    <dbReference type="NCBI Taxonomy" id="1805970"/>
    <lineage>
        <taxon>Bacteria</taxon>
        <taxon>Thermotogati</taxon>
        <taxon>Deinococcota</taxon>
        <taxon>Deinococci</taxon>
        <taxon>Deinococcales</taxon>
        <taxon>Deinococcaceae</taxon>
        <taxon>Deinococcus</taxon>
    </lineage>
</organism>
<reference evidence="1 2" key="1">
    <citation type="submission" date="2024-09" db="EMBL/GenBank/DDBJ databases">
        <authorList>
            <person name="Sun Q."/>
            <person name="Mori K."/>
        </authorList>
    </citation>
    <scope>NUCLEOTIDE SEQUENCE [LARGE SCALE GENOMIC DNA]</scope>
    <source>
        <strain evidence="1 2">JCM 13503</strain>
    </source>
</reference>
<keyword evidence="2" id="KW-1185">Reference proteome</keyword>
<accession>A0ABV6AYM5</accession>
<protein>
    <submittedName>
        <fullName evidence="1">Uncharacterized protein</fullName>
    </submittedName>
</protein>